<dbReference type="GO" id="GO:0140359">
    <property type="term" value="F:ABC-type transporter activity"/>
    <property type="evidence" value="ECO:0007669"/>
    <property type="project" value="InterPro"/>
</dbReference>
<comment type="caution">
    <text evidence="2">The sequence shown here is derived from an EMBL/GenBank/DDBJ whole genome shotgun (WGS) entry which is preliminary data.</text>
</comment>
<name>A0A7C5JX11_THELI</name>
<keyword evidence="1" id="KW-0812">Transmembrane</keyword>
<accession>A0A7C5JX11</accession>
<feature type="transmembrane region" description="Helical" evidence="1">
    <location>
        <begin position="116"/>
        <end position="138"/>
    </location>
</feature>
<dbReference type="Proteomes" id="UP000886217">
    <property type="component" value="Unassembled WGS sequence"/>
</dbReference>
<organism evidence="2">
    <name type="scientific">Thermococcus litoralis</name>
    <dbReference type="NCBI Taxonomy" id="2265"/>
    <lineage>
        <taxon>Archaea</taxon>
        <taxon>Methanobacteriati</taxon>
        <taxon>Methanobacteriota</taxon>
        <taxon>Thermococci</taxon>
        <taxon>Thermococcales</taxon>
        <taxon>Thermococcaceae</taxon>
        <taxon>Thermococcus</taxon>
    </lineage>
</organism>
<feature type="transmembrane region" description="Helical" evidence="1">
    <location>
        <begin position="21"/>
        <end position="39"/>
    </location>
</feature>
<dbReference type="EMBL" id="DRTU01000233">
    <property type="protein sequence ID" value="HHI00934.1"/>
    <property type="molecule type" value="Genomic_DNA"/>
</dbReference>
<evidence type="ECO:0000256" key="1">
    <source>
        <dbReference type="SAM" id="Phobius"/>
    </source>
</evidence>
<reference evidence="2" key="1">
    <citation type="journal article" date="2020" name="mSystems">
        <title>Genome- and Community-Level Interaction Insights into Carbon Utilization and Element Cycling Functions of Hydrothermarchaeota in Hydrothermal Sediment.</title>
        <authorList>
            <person name="Zhou Z."/>
            <person name="Liu Y."/>
            <person name="Xu W."/>
            <person name="Pan J."/>
            <person name="Luo Z.H."/>
            <person name="Li M."/>
        </authorList>
    </citation>
    <scope>NUCLEOTIDE SEQUENCE [LARGE SCALE GENOMIC DNA]</scope>
    <source>
        <strain evidence="2">HyVt-93</strain>
    </source>
</reference>
<dbReference type="PANTHER" id="PTHR43471">
    <property type="entry name" value="ABC TRANSPORTER PERMEASE"/>
    <property type="match status" value="1"/>
</dbReference>
<evidence type="ECO:0008006" key="3">
    <source>
        <dbReference type="Google" id="ProtNLM"/>
    </source>
</evidence>
<dbReference type="GO" id="GO:0005886">
    <property type="term" value="C:plasma membrane"/>
    <property type="evidence" value="ECO:0007669"/>
    <property type="project" value="UniProtKB-SubCell"/>
</dbReference>
<proteinExistence type="predicted"/>
<feature type="transmembrane region" description="Helical" evidence="1">
    <location>
        <begin position="177"/>
        <end position="202"/>
    </location>
</feature>
<feature type="non-terminal residue" evidence="2">
    <location>
        <position position="240"/>
    </location>
</feature>
<feature type="transmembrane region" description="Helical" evidence="1">
    <location>
        <begin position="150"/>
        <end position="171"/>
    </location>
</feature>
<dbReference type="Pfam" id="PF12679">
    <property type="entry name" value="ABC2_membrane_2"/>
    <property type="match status" value="1"/>
</dbReference>
<sequence>MSPIFNIALKDMYESMRTKRLIITFAIFLLAGAGLAYWMKTSVMEAITSFQMENTTIIRGTQLSAVKYFLAVLSVLLGADAINREIEEGTIKVTLSHPIYRDQFILGKYVGRALTVLFAFLLFAVSNVAFLLILGIPVSSDAFMTFIKPLPFFVLFSLVYLAFGVFLSTLIRKPLNAIIVAVLLPILLEFIYPTAVSAIIVFRTVGSGAPPTDIGALQESLEKIYMLLSIVPGHHLDNIN</sequence>
<protein>
    <recommendedName>
        <fullName evidence="3">ABC transporter permease</fullName>
    </recommendedName>
</protein>
<gene>
    <name evidence="2" type="ORF">ENL40_05645</name>
</gene>
<evidence type="ECO:0000313" key="2">
    <source>
        <dbReference type="EMBL" id="HHI00934.1"/>
    </source>
</evidence>
<dbReference type="AlphaFoldDB" id="A0A7C5JX11"/>
<keyword evidence="1" id="KW-0472">Membrane</keyword>
<keyword evidence="1" id="KW-1133">Transmembrane helix</keyword>